<organism evidence="2">
    <name type="scientific">Leishmania donovani</name>
    <dbReference type="NCBI Taxonomy" id="5661"/>
    <lineage>
        <taxon>Eukaryota</taxon>
        <taxon>Discoba</taxon>
        <taxon>Euglenozoa</taxon>
        <taxon>Kinetoplastea</taxon>
        <taxon>Metakinetoplastina</taxon>
        <taxon>Trypanosomatida</taxon>
        <taxon>Trypanosomatidae</taxon>
        <taxon>Leishmaniinae</taxon>
        <taxon>Leishmania</taxon>
    </lineage>
</organism>
<dbReference type="AlphaFoldDB" id="A0A504XNF9"/>
<evidence type="ECO:0000256" key="1">
    <source>
        <dbReference type="SAM" id="MobiDB-lite"/>
    </source>
</evidence>
<gene>
    <name evidence="2" type="ORF">CGC21_29350</name>
</gene>
<dbReference type="VEuPathDB" id="TriTrypDB:LdCL_200014700"/>
<dbReference type="VEuPathDB" id="TriTrypDB:LdBPK_201010.1"/>
<dbReference type="VEuPathDB" id="TriTrypDB:LDHU3_20.1250"/>
<reference evidence="2" key="1">
    <citation type="submission" date="2019-02" db="EMBL/GenBank/DDBJ databases">
        <title>FDA dAtabase for Regulatory Grade micrObial Sequences (FDA-ARGOS): Supporting development and validation of Infectious Disease Dx tests.</title>
        <authorList>
            <person name="Duncan R."/>
            <person name="Fisher C."/>
            <person name="Tallon L.J."/>
            <person name="Sadzewicz L."/>
            <person name="Sengamalay N."/>
            <person name="Ott S."/>
            <person name="Godinez A."/>
            <person name="Nagaraj S."/>
            <person name="Nadendla S."/>
            <person name="Sichtig H."/>
        </authorList>
    </citation>
    <scope>NUCLEOTIDE SEQUENCE</scope>
    <source>
        <strain evidence="2">FDAARGOS_361</strain>
    </source>
</reference>
<dbReference type="EMBL" id="RHLC01000023">
    <property type="protein sequence ID" value="TPP49904.1"/>
    <property type="molecule type" value="Genomic_DNA"/>
</dbReference>
<accession>A0A504XNF9</accession>
<sequence>MRSVQFPMIRSCGLVLASIEASPRRALSGRPSVASRTAVVALLCSRRWHAVAAAPSAGYAAPAARRLPTAAEAEAELQAWASSAAGSSTLALSGKSLVLCVAALQLHEAAAATQDSKTSSTSFTELVHRYLGALAMHIYKRFNAPGKPSAAAVLYADVESAHIRSESLQASVQYLAHKAFQSSVSSASVRDGAGQVTGGTAADLADTLSAERDLELTLEATLALLAGHQISQVHLAAVAAKEVGTAATAAAMVPHAESTCHYIGNVVALISKPLQAPPTSSAEPAAALSLPPAKREFWAHTAKRLTSVLYVALLSAQSNFTDAQLIGQMFRDLLRRVYGAEGGTFGMRRSLHYTLTVAVPYVLKSFAMILDSTSILILTLSAAPRFYFPFTYFLPGWSVVQSNILWLRSRQRPEARMELHPLQTAAVRILFCGRPALTTGVVNLRVLLGGDGQYCLAEKRKAKLHHSSRHGTRGDAAVSNGVEVSADSEEKRESVYRVCSSEGLPDGCYYVKADRHYWVMHMKGELRAAISTAAAPTHPSASLWNTQATLASSPMPLAATASTAEPSKVEEDVLARRAQDQGTAASAPAEAAGAMAATAESSSALAPADGAARAGAARKQKVVSTKRKCTRRLKAVEEGMEKLPLITTTFSDPGSLAEASPTQEQQQRASMHVVDVVGDVEEALGEQLLGTPLSARQAAKVATDVLVTCEETPPSLQQQEKQWERRKKTSRVHVDAVAEDCKGSEADAAGGCVSAKKTRDSSRTGGGNDLNVEVVGGTPLVEQLVADASQPPKQPQHRGKRRRSDEVTAEDPPALPSVRYPSTQVKPLTSSFPETSPLPTPEKSKAARRKMGLRQDEDEASAPASSANLRDATLPLPSALTCSDTESAPMPASPACKSRKSSTATSAAFAAAASDAADTATLSKIPAPPLSPLSPRPVPGGRQITRPHGKKTPNHAGTNTASLAHPPPRQAPPQQQQQEDENPPAKRSPASAPQETTPNILYSNRSSDVAAPTARDIMQQQQHGSHSALNSPSTQSQVGADRSASTSSLLGPLLSPLLQRHPALGFTQVHSTLAEEFSLDVSETESSSAASEYLYDLEE</sequence>
<feature type="compositionally biased region" description="Polar residues" evidence="1">
    <location>
        <begin position="820"/>
        <end position="834"/>
    </location>
</feature>
<name>A0A504XNF9_LEIDO</name>
<proteinExistence type="predicted"/>
<feature type="compositionally biased region" description="Low complexity" evidence="1">
    <location>
        <begin position="901"/>
        <end position="921"/>
    </location>
</feature>
<feature type="compositionally biased region" description="Polar residues" evidence="1">
    <location>
        <begin position="991"/>
        <end position="1007"/>
    </location>
</feature>
<feature type="region of interest" description="Disordered" evidence="1">
    <location>
        <begin position="466"/>
        <end position="486"/>
    </location>
</feature>
<protein>
    <submittedName>
        <fullName evidence="2">Uncharacterized protein</fullName>
    </submittedName>
</protein>
<feature type="compositionally biased region" description="Pro residues" evidence="1">
    <location>
        <begin position="926"/>
        <end position="938"/>
    </location>
</feature>
<dbReference type="Proteomes" id="UP000318447">
    <property type="component" value="Unassembled WGS sequence"/>
</dbReference>
<feature type="compositionally biased region" description="Polar residues" evidence="1">
    <location>
        <begin position="1018"/>
        <end position="1038"/>
    </location>
</feature>
<dbReference type="VEuPathDB" id="TriTrypDB:LDHU3_20.1230"/>
<dbReference type="VEuPathDB" id="TriTrypDB:LdBPK_201000.1"/>
<dbReference type="VEuPathDB" id="TriTrypDB:LdCL_200014800"/>
<evidence type="ECO:0000313" key="2">
    <source>
        <dbReference type="EMBL" id="TPP49904.1"/>
    </source>
</evidence>
<comment type="caution">
    <text evidence="2">The sequence shown here is derived from an EMBL/GenBank/DDBJ whole genome shotgun (WGS) entry which is preliminary data.</text>
</comment>
<feature type="region of interest" description="Disordered" evidence="1">
    <location>
        <begin position="1078"/>
        <end position="1099"/>
    </location>
</feature>
<feature type="region of interest" description="Disordered" evidence="1">
    <location>
        <begin position="787"/>
        <end position="1049"/>
    </location>
</feature>
<feature type="region of interest" description="Disordered" evidence="1">
    <location>
        <begin position="745"/>
        <end position="773"/>
    </location>
</feature>